<dbReference type="SUPFAM" id="SSF55486">
    <property type="entry name" value="Metalloproteases ('zincins'), catalytic domain"/>
    <property type="match status" value="2"/>
</dbReference>
<dbReference type="GO" id="GO:0005886">
    <property type="term" value="C:plasma membrane"/>
    <property type="evidence" value="ECO:0007669"/>
    <property type="project" value="TreeGrafter"/>
</dbReference>
<evidence type="ECO:0000259" key="2">
    <source>
        <dbReference type="Pfam" id="PF01431"/>
    </source>
</evidence>
<keyword evidence="1" id="KW-0732">Signal</keyword>
<keyword evidence="4" id="KW-1185">Reference proteome</keyword>
<dbReference type="PANTHER" id="PTHR11733:SF133">
    <property type="entry name" value="PHOSPHATE-REGULATING NEUTRAL ENDOPEPTIDASE PHEX"/>
    <property type="match status" value="1"/>
</dbReference>
<dbReference type="InterPro" id="IPR018497">
    <property type="entry name" value="Peptidase_M13_C"/>
</dbReference>
<dbReference type="Pfam" id="PF01431">
    <property type="entry name" value="Peptidase_M13"/>
    <property type="match status" value="1"/>
</dbReference>
<dbReference type="InterPro" id="IPR024079">
    <property type="entry name" value="MetalloPept_cat_dom_sf"/>
</dbReference>
<dbReference type="PANTHER" id="PTHR11733">
    <property type="entry name" value="ZINC METALLOPROTEASE FAMILY M13 NEPRILYSIN-RELATED"/>
    <property type="match status" value="1"/>
</dbReference>
<reference evidence="3 4" key="1">
    <citation type="submission" date="2020-04" db="EMBL/GenBank/DDBJ databases">
        <authorList>
            <person name="Alioto T."/>
            <person name="Alioto T."/>
            <person name="Gomez Garrido J."/>
        </authorList>
    </citation>
    <scope>NUCLEOTIDE SEQUENCE [LARGE SCALE GENOMIC DNA]</scope>
</reference>
<dbReference type="GO" id="GO:0004222">
    <property type="term" value="F:metalloendopeptidase activity"/>
    <property type="evidence" value="ECO:0007669"/>
    <property type="project" value="InterPro"/>
</dbReference>
<accession>A0A8S1DXU1</accession>
<gene>
    <name evidence="3" type="ORF">CLODIP_2_CD03024</name>
</gene>
<sequence length="513" mass="57595">MSRFVEVLLCLLLGIVAGFCIDLRPLLVQNATLNESLSKPLPLPLNESEISKNQDRGETSCDSMECKQSAARIQASMDLSVDPCDDFFQFSCGGFMKQHPVSGSSISIFDQVFSLDSSFDSLKENLIKILGNDSSLEKARNYLVHCAKTKIESLSDIDEDTRNRCVKETIYKYKWILGAAQGVEQDGKLRAIGNMLYAVNSAFAKIVNGSKWMDETSKNASIDKVEDVTALIGNEPWIFVYDEPPEKFRRSINPLATNAFYAFEKNAIPVLTAILNPPLFGMGLDVLDYGAMGSVLGHELARSYAMYHYDKFGKPNLLWTQDTAANFMKVKECFVAQYEKEFKDFITIRKNETRDVDGTSTVNENIADNSGLTAAFRAYKRRRPVPKIQILKGLESYTPDQLFFLAYANALCSSETVEFTESTILSKKTGLSPFRFRVNVPLKNSQLFAKAWKFNNFKLILHQSPLHFKISKSGPGKRFMSCDYATRRNALLGGTVSTYLTLNLEAFINGHMR</sequence>
<organism evidence="3 4">
    <name type="scientific">Cloeon dipterum</name>
    <dbReference type="NCBI Taxonomy" id="197152"/>
    <lineage>
        <taxon>Eukaryota</taxon>
        <taxon>Metazoa</taxon>
        <taxon>Ecdysozoa</taxon>
        <taxon>Arthropoda</taxon>
        <taxon>Hexapoda</taxon>
        <taxon>Insecta</taxon>
        <taxon>Pterygota</taxon>
        <taxon>Palaeoptera</taxon>
        <taxon>Ephemeroptera</taxon>
        <taxon>Pisciforma</taxon>
        <taxon>Baetidae</taxon>
        <taxon>Cloeon</taxon>
    </lineage>
</organism>
<dbReference type="Gene3D" id="3.40.390.10">
    <property type="entry name" value="Collagenase (Catalytic Domain)"/>
    <property type="match status" value="3"/>
</dbReference>
<evidence type="ECO:0000256" key="1">
    <source>
        <dbReference type="SAM" id="SignalP"/>
    </source>
</evidence>
<dbReference type="InterPro" id="IPR000718">
    <property type="entry name" value="Peptidase_M13"/>
</dbReference>
<feature type="chain" id="PRO_5035887176" description="Peptidase M13 C-terminal domain-containing protein" evidence="1">
    <location>
        <begin position="19"/>
        <end position="513"/>
    </location>
</feature>
<evidence type="ECO:0000313" key="4">
    <source>
        <dbReference type="Proteomes" id="UP000494165"/>
    </source>
</evidence>
<evidence type="ECO:0000313" key="3">
    <source>
        <dbReference type="EMBL" id="CAB3386801.1"/>
    </source>
</evidence>
<dbReference type="AlphaFoldDB" id="A0A8S1DXU1"/>
<proteinExistence type="predicted"/>
<feature type="signal peptide" evidence="1">
    <location>
        <begin position="1"/>
        <end position="18"/>
    </location>
</feature>
<dbReference type="EMBL" id="CADEPI010000513">
    <property type="protein sequence ID" value="CAB3386801.1"/>
    <property type="molecule type" value="Genomic_DNA"/>
</dbReference>
<dbReference type="Proteomes" id="UP000494165">
    <property type="component" value="Unassembled WGS sequence"/>
</dbReference>
<dbReference type="GO" id="GO:0016485">
    <property type="term" value="P:protein processing"/>
    <property type="evidence" value="ECO:0007669"/>
    <property type="project" value="TreeGrafter"/>
</dbReference>
<name>A0A8S1DXU1_9INSE</name>
<comment type="caution">
    <text evidence="3">The sequence shown here is derived from an EMBL/GenBank/DDBJ whole genome shotgun (WGS) entry which is preliminary data.</text>
</comment>
<dbReference type="InterPro" id="IPR042089">
    <property type="entry name" value="Peptidase_M13_dom_2"/>
</dbReference>
<protein>
    <recommendedName>
        <fullName evidence="2">Peptidase M13 C-terminal domain-containing protein</fullName>
    </recommendedName>
</protein>
<dbReference type="PROSITE" id="PS51885">
    <property type="entry name" value="NEPRILYSIN"/>
    <property type="match status" value="1"/>
</dbReference>
<dbReference type="Gene3D" id="1.10.1380.10">
    <property type="entry name" value="Neutral endopeptidase , domain2"/>
    <property type="match status" value="2"/>
</dbReference>
<dbReference type="PRINTS" id="PR00786">
    <property type="entry name" value="NEPRILYSIN"/>
</dbReference>
<dbReference type="OrthoDB" id="6475849at2759"/>
<feature type="domain" description="Peptidase M13 C-terminal" evidence="2">
    <location>
        <begin position="258"/>
        <end position="454"/>
    </location>
</feature>